<reference evidence="2" key="1">
    <citation type="journal article" date="2020" name="mSystems">
        <title>Genome- and Community-Level Interaction Insights into Carbon Utilization and Element Cycling Functions of Hydrothermarchaeota in Hydrothermal Sediment.</title>
        <authorList>
            <person name="Zhou Z."/>
            <person name="Liu Y."/>
            <person name="Xu W."/>
            <person name="Pan J."/>
            <person name="Luo Z.H."/>
            <person name="Li M."/>
        </authorList>
    </citation>
    <scope>NUCLEOTIDE SEQUENCE [LARGE SCALE GENOMIC DNA]</scope>
    <source>
        <strain evidence="2">HyVt-92</strain>
    </source>
</reference>
<dbReference type="PANTHER" id="PTHR23290:SF0">
    <property type="entry name" value="RRNA N6-ADENOSINE-METHYLTRANSFERASE METTL5"/>
    <property type="match status" value="1"/>
</dbReference>
<organism evidence="2">
    <name type="scientific">Aerophobetes bacterium</name>
    <dbReference type="NCBI Taxonomy" id="2030807"/>
    <lineage>
        <taxon>Bacteria</taxon>
        <taxon>Candidatus Aerophobota</taxon>
    </lineage>
</organism>
<evidence type="ECO:0000313" key="2">
    <source>
        <dbReference type="EMBL" id="HHF98632.1"/>
    </source>
</evidence>
<dbReference type="InterPro" id="IPR002723">
    <property type="entry name" value="BpsA_C"/>
</dbReference>
<dbReference type="AlphaFoldDB" id="A0A7V5I1A9"/>
<dbReference type="GO" id="GO:0008168">
    <property type="term" value="F:methyltransferase activity"/>
    <property type="evidence" value="ECO:0007669"/>
    <property type="project" value="UniProtKB-KW"/>
</dbReference>
<feature type="domain" description="N(4)-bis(aminopropyl)spermidine synthase C-terminal" evidence="1">
    <location>
        <begin position="86"/>
        <end position="332"/>
    </location>
</feature>
<name>A0A7V5I1A9_UNCAE</name>
<dbReference type="CDD" id="cd02440">
    <property type="entry name" value="AdoMet_MTases"/>
    <property type="match status" value="1"/>
</dbReference>
<dbReference type="SUPFAM" id="SSF53335">
    <property type="entry name" value="S-adenosyl-L-methionine-dependent methyltransferases"/>
    <property type="match status" value="1"/>
</dbReference>
<dbReference type="GO" id="GO:0032259">
    <property type="term" value="P:methylation"/>
    <property type="evidence" value="ECO:0007669"/>
    <property type="project" value="UniProtKB-KW"/>
</dbReference>
<sequence>MKRTAIQIIRQLVTGPKDFWQLIAKQDSCIKEFVEELKNLEGEGLIKREGGIFKLRENSKKTKSYLNSLCDVCENGIDPGKIGKLKKTFEEVVKERPLPCEDYDQGFMRAEDTLKRALFMYERGDLEGKNIFILGDDDLLSLAIGLMGVANLITVVEIDKRITDFIEKRAEQKKISSIEVVEYNVLDPLPQKFCEKYHTFVTDPVETWAGLRLFLQRCIKTLKGEGCSGYFGLTHLEASLKKWHQIEKFLLQCNLTLTDIIRDFSFYPEEENKWERFYQTYKVLKEIPDIGLPSVNWYRSSFIRVEAIDKINTPSIPSPSSFTELYLDEETWATPLPPSE</sequence>
<dbReference type="InterPro" id="IPR029063">
    <property type="entry name" value="SAM-dependent_MTases_sf"/>
</dbReference>
<dbReference type="InterPro" id="IPR051720">
    <property type="entry name" value="rRNA_MeTrfase/Polyamine_Synth"/>
</dbReference>
<keyword evidence="2" id="KW-0489">Methyltransferase</keyword>
<proteinExistence type="predicted"/>
<keyword evidence="2" id="KW-0808">Transferase</keyword>
<dbReference type="Proteomes" id="UP000886070">
    <property type="component" value="Unassembled WGS sequence"/>
</dbReference>
<gene>
    <name evidence="2" type="ORF">ENL39_03995</name>
</gene>
<protein>
    <submittedName>
        <fullName evidence="2">Methyltransferase</fullName>
    </submittedName>
</protein>
<comment type="caution">
    <text evidence="2">The sequence shown here is derived from an EMBL/GenBank/DDBJ whole genome shotgun (WGS) entry which is preliminary data.</text>
</comment>
<dbReference type="Gene3D" id="3.40.50.150">
    <property type="entry name" value="Vaccinia Virus protein VP39"/>
    <property type="match status" value="1"/>
</dbReference>
<evidence type="ECO:0000259" key="1">
    <source>
        <dbReference type="Pfam" id="PF01861"/>
    </source>
</evidence>
<dbReference type="GO" id="GO:0006596">
    <property type="term" value="P:polyamine biosynthetic process"/>
    <property type="evidence" value="ECO:0007669"/>
    <property type="project" value="TreeGrafter"/>
</dbReference>
<dbReference type="Pfam" id="PF01861">
    <property type="entry name" value="BpsA_C"/>
    <property type="match status" value="1"/>
</dbReference>
<dbReference type="PANTHER" id="PTHR23290">
    <property type="entry name" value="RRNA N6-ADENOSINE-METHYLTRANSFERASE METTL5"/>
    <property type="match status" value="1"/>
</dbReference>
<dbReference type="EMBL" id="DRTT01000110">
    <property type="protein sequence ID" value="HHF98632.1"/>
    <property type="molecule type" value="Genomic_DNA"/>
</dbReference>
<accession>A0A7V5I1A9</accession>